<protein>
    <submittedName>
        <fullName evidence="1">Uncharacterized protein</fullName>
    </submittedName>
</protein>
<keyword evidence="2" id="KW-1185">Reference proteome</keyword>
<reference evidence="1 2" key="1">
    <citation type="submission" date="2024-01" db="EMBL/GenBank/DDBJ databases">
        <title>The genomes of 5 underutilized Papilionoideae crops provide insights into root nodulation and disease resistanc.</title>
        <authorList>
            <person name="Yuan L."/>
        </authorList>
    </citation>
    <scope>NUCLEOTIDE SEQUENCE [LARGE SCALE GENOMIC DNA]</scope>
    <source>
        <strain evidence="1">ZHUSHIDOU_FW_LH</strain>
        <tissue evidence="1">Leaf</tissue>
    </source>
</reference>
<comment type="caution">
    <text evidence="1">The sequence shown here is derived from an EMBL/GenBank/DDBJ whole genome shotgun (WGS) entry which is preliminary data.</text>
</comment>
<dbReference type="AlphaFoldDB" id="A0AAN9ILM0"/>
<gene>
    <name evidence="1" type="ORF">RIF29_09223</name>
</gene>
<sequence>MQLTEETRIACLILSRRFLQLNVSIFLRFKRRVLLQACSCQLLDMLKMMVSLNPKEFAPLIWKVKCTVGRDRICVH</sequence>
<evidence type="ECO:0000313" key="1">
    <source>
        <dbReference type="EMBL" id="KAK7281336.1"/>
    </source>
</evidence>
<proteinExistence type="predicted"/>
<organism evidence="1 2">
    <name type="scientific">Crotalaria pallida</name>
    <name type="common">Smooth rattlebox</name>
    <name type="synonym">Crotalaria striata</name>
    <dbReference type="NCBI Taxonomy" id="3830"/>
    <lineage>
        <taxon>Eukaryota</taxon>
        <taxon>Viridiplantae</taxon>
        <taxon>Streptophyta</taxon>
        <taxon>Embryophyta</taxon>
        <taxon>Tracheophyta</taxon>
        <taxon>Spermatophyta</taxon>
        <taxon>Magnoliopsida</taxon>
        <taxon>eudicotyledons</taxon>
        <taxon>Gunneridae</taxon>
        <taxon>Pentapetalae</taxon>
        <taxon>rosids</taxon>
        <taxon>fabids</taxon>
        <taxon>Fabales</taxon>
        <taxon>Fabaceae</taxon>
        <taxon>Papilionoideae</taxon>
        <taxon>50 kb inversion clade</taxon>
        <taxon>genistoids sensu lato</taxon>
        <taxon>core genistoids</taxon>
        <taxon>Crotalarieae</taxon>
        <taxon>Crotalaria</taxon>
    </lineage>
</organism>
<dbReference type="Proteomes" id="UP001372338">
    <property type="component" value="Unassembled WGS sequence"/>
</dbReference>
<evidence type="ECO:0000313" key="2">
    <source>
        <dbReference type="Proteomes" id="UP001372338"/>
    </source>
</evidence>
<dbReference type="EMBL" id="JAYWIO010000002">
    <property type="protein sequence ID" value="KAK7281336.1"/>
    <property type="molecule type" value="Genomic_DNA"/>
</dbReference>
<accession>A0AAN9ILM0</accession>
<name>A0AAN9ILM0_CROPI</name>